<dbReference type="SUPFAM" id="SSF57997">
    <property type="entry name" value="Tropomyosin"/>
    <property type="match status" value="1"/>
</dbReference>
<feature type="coiled-coil region" evidence="1">
    <location>
        <begin position="280"/>
        <end position="363"/>
    </location>
</feature>
<keyword evidence="5" id="KW-1185">Reference proteome</keyword>
<dbReference type="Pfam" id="PF11283">
    <property type="entry name" value="DUF3084"/>
    <property type="match status" value="1"/>
</dbReference>
<evidence type="ECO:0000313" key="4">
    <source>
        <dbReference type="EMBL" id="OLV19252.1"/>
    </source>
</evidence>
<dbReference type="RefSeq" id="WP_075830983.1">
    <property type="nucleotide sequence ID" value="NZ_MSTI01000038.1"/>
</dbReference>
<evidence type="ECO:0000256" key="2">
    <source>
        <dbReference type="SAM" id="MobiDB-lite"/>
    </source>
</evidence>
<proteinExistence type="predicted"/>
<feature type="compositionally biased region" description="Basic and acidic residues" evidence="2">
    <location>
        <begin position="371"/>
        <end position="392"/>
    </location>
</feature>
<dbReference type="AlphaFoldDB" id="A0A1U7P255"/>
<dbReference type="EMBL" id="MSTI01000038">
    <property type="protein sequence ID" value="OLV19252.1"/>
    <property type="molecule type" value="Genomic_DNA"/>
</dbReference>
<name>A0A1U7P255_9DEIO</name>
<feature type="region of interest" description="Disordered" evidence="2">
    <location>
        <begin position="371"/>
        <end position="411"/>
    </location>
</feature>
<dbReference type="OrthoDB" id="74354at2"/>
<dbReference type="STRING" id="249408.BOO71_0003304"/>
<organism evidence="4 5">
    <name type="scientific">Deinococcus marmoris</name>
    <dbReference type="NCBI Taxonomy" id="249408"/>
    <lineage>
        <taxon>Bacteria</taxon>
        <taxon>Thermotogati</taxon>
        <taxon>Deinococcota</taxon>
        <taxon>Deinococci</taxon>
        <taxon>Deinococcales</taxon>
        <taxon>Deinococcaceae</taxon>
        <taxon>Deinococcus</taxon>
    </lineage>
</organism>
<comment type="caution">
    <text evidence="4">The sequence shown here is derived from an EMBL/GenBank/DDBJ whole genome shotgun (WGS) entry which is preliminary data.</text>
</comment>
<feature type="coiled-coil region" evidence="1">
    <location>
        <begin position="83"/>
        <end position="117"/>
    </location>
</feature>
<reference evidence="4 5" key="1">
    <citation type="submission" date="2017-01" db="EMBL/GenBank/DDBJ databases">
        <title>Genome Analysis of Deinococcus marmoris KOPRI26562.</title>
        <authorList>
            <person name="Kim J.H."/>
            <person name="Oh H.-M."/>
        </authorList>
    </citation>
    <scope>NUCLEOTIDE SEQUENCE [LARGE SCALE GENOMIC DNA]</scope>
    <source>
        <strain evidence="4 5">KOPRI26562</strain>
    </source>
</reference>
<keyword evidence="1" id="KW-0175">Coiled coil</keyword>
<accession>A0A1U7P255</accession>
<evidence type="ECO:0000256" key="3">
    <source>
        <dbReference type="SAM" id="Phobius"/>
    </source>
</evidence>
<sequence>MLWLFLPFVVVLSGVVAYAADTIARKAGRKHIRLFGLRPKTTALLVAVASGMAISAASLAAFLLLNRNAVSTIAEADQLRPRIEALRKEVGAVQGELKSAQAERDQAQREADKSAKLQAGAEEKLAAIRTQLETTRAAEKTLKAETKTLQGQVDEQTANLKTLEVRAAENRVKLQKSEQALKASQARAQTLDSQVVELNTRVALAEQEAQSAQERADTAQATAQTQQDKALTAQATAKAEQERALVAQATARKQVQVAQASVQQAKQSAAAQISAAGKQVTDLKTQVAGLEQSRQQAANALTVAVAAAAAAKQQQQVAQQARDTLAAQRDQLTAQRNALTAQRDALTTQRDELTAQRDKLVADGVRLARERDQAAKERTQATADRDKVRKDLGTLQQQQQQLRASNDELKNSNDSLARALADARASLGRLQDENLSSRTELSASRNTDLAYPKNELVYAAVVPGVRNLDEFLKDAAGAAQARGAKATASAPSARLSGTARTALETKLRGLNVSTFVQCRAAQNAAVGFPVDLSCDARPNTVLYRGGEVIRRGSITLGSDPRAMQDQISDLVKDAVTDITTRGVPSEYILNKGLDVSELVTLIDRLSKRTGSTAVVGVAARDDVRPSMRVDLYPVLP</sequence>
<dbReference type="InterPro" id="IPR021435">
    <property type="entry name" value="DUF3084"/>
</dbReference>
<evidence type="ECO:0000313" key="5">
    <source>
        <dbReference type="Proteomes" id="UP000186607"/>
    </source>
</evidence>
<feature type="transmembrane region" description="Helical" evidence="3">
    <location>
        <begin position="43"/>
        <end position="65"/>
    </location>
</feature>
<dbReference type="Gene3D" id="1.20.5.1000">
    <property type="entry name" value="arf6 gtpase in complex with a specific effector, jip4"/>
    <property type="match status" value="1"/>
</dbReference>
<keyword evidence="3" id="KW-0472">Membrane</keyword>
<dbReference type="eggNOG" id="COG4372">
    <property type="taxonomic scope" value="Bacteria"/>
</dbReference>
<protein>
    <submittedName>
        <fullName evidence="4">Type V secretory pathway, adhesin AidA</fullName>
    </submittedName>
</protein>
<feature type="region of interest" description="Disordered" evidence="2">
    <location>
        <begin position="208"/>
        <end position="227"/>
    </location>
</feature>
<dbReference type="Proteomes" id="UP000186607">
    <property type="component" value="Unassembled WGS sequence"/>
</dbReference>
<gene>
    <name evidence="4" type="ORF">BOO71_0003304</name>
</gene>
<evidence type="ECO:0000256" key="1">
    <source>
        <dbReference type="SAM" id="Coils"/>
    </source>
</evidence>
<keyword evidence="3" id="KW-0812">Transmembrane</keyword>
<keyword evidence="3" id="KW-1133">Transmembrane helix</keyword>